<dbReference type="RefSeq" id="WP_171186092.1">
    <property type="nucleotide sequence ID" value="NZ_WTPX01000048.1"/>
</dbReference>
<evidence type="ECO:0008006" key="4">
    <source>
        <dbReference type="Google" id="ProtNLM"/>
    </source>
</evidence>
<evidence type="ECO:0000256" key="1">
    <source>
        <dbReference type="SAM" id="MobiDB-lite"/>
    </source>
</evidence>
<organism evidence="2 3">
    <name type="scientific">Alienimonas chondri</name>
    <dbReference type="NCBI Taxonomy" id="2681879"/>
    <lineage>
        <taxon>Bacteria</taxon>
        <taxon>Pseudomonadati</taxon>
        <taxon>Planctomycetota</taxon>
        <taxon>Planctomycetia</taxon>
        <taxon>Planctomycetales</taxon>
        <taxon>Planctomycetaceae</taxon>
        <taxon>Alienimonas</taxon>
    </lineage>
</organism>
<feature type="compositionally biased region" description="Low complexity" evidence="1">
    <location>
        <begin position="1"/>
        <end position="18"/>
    </location>
</feature>
<proteinExistence type="predicted"/>
<dbReference type="InterPro" id="IPR019734">
    <property type="entry name" value="TPR_rpt"/>
</dbReference>
<accession>A0ABX1VDI5</accession>
<protein>
    <recommendedName>
        <fullName evidence="4">Tetratricopeptide repeat protein</fullName>
    </recommendedName>
</protein>
<keyword evidence="3" id="KW-1185">Reference proteome</keyword>
<dbReference type="SUPFAM" id="SSF48452">
    <property type="entry name" value="TPR-like"/>
    <property type="match status" value="1"/>
</dbReference>
<reference evidence="2 3" key="1">
    <citation type="journal article" date="2020" name="Syst. Appl. Microbiol.">
        <title>Alienimonas chondri sp. nov., a novel planctomycete isolated from the biofilm of the red alga Chondrus crispus.</title>
        <authorList>
            <person name="Vitorino I."/>
            <person name="Albuquerque L."/>
            <person name="Wiegand S."/>
            <person name="Kallscheuer N."/>
            <person name="da Costa M.S."/>
            <person name="Lobo-da-Cunha A."/>
            <person name="Jogler C."/>
            <person name="Lage O.M."/>
        </authorList>
    </citation>
    <scope>NUCLEOTIDE SEQUENCE [LARGE SCALE GENOMIC DNA]</scope>
    <source>
        <strain evidence="2 3">LzC2</strain>
    </source>
</reference>
<name>A0ABX1VDI5_9PLAN</name>
<sequence length="120" mass="13001">MSDPDAPAAHAPSADAPSKPTRLEKLERLLADDPGDAFLRYSVALELAKTDEDAALKQFDQVIEEHPDYVPAYFMKGQTLARGDRDEEARETLLVGVEVATRTGDTHAAGEMSGFLETLG</sequence>
<evidence type="ECO:0000313" key="2">
    <source>
        <dbReference type="EMBL" id="NNJ25759.1"/>
    </source>
</evidence>
<evidence type="ECO:0000313" key="3">
    <source>
        <dbReference type="Proteomes" id="UP000609651"/>
    </source>
</evidence>
<dbReference type="EMBL" id="WTPX01000048">
    <property type="protein sequence ID" value="NNJ25759.1"/>
    <property type="molecule type" value="Genomic_DNA"/>
</dbReference>
<dbReference type="Gene3D" id="1.25.40.10">
    <property type="entry name" value="Tetratricopeptide repeat domain"/>
    <property type="match status" value="1"/>
</dbReference>
<comment type="caution">
    <text evidence="2">The sequence shown here is derived from an EMBL/GenBank/DDBJ whole genome shotgun (WGS) entry which is preliminary data.</text>
</comment>
<dbReference type="InterPro" id="IPR011990">
    <property type="entry name" value="TPR-like_helical_dom_sf"/>
</dbReference>
<gene>
    <name evidence="2" type="ORF">LzC2_18330</name>
</gene>
<dbReference type="Pfam" id="PF13174">
    <property type="entry name" value="TPR_6"/>
    <property type="match status" value="1"/>
</dbReference>
<feature type="region of interest" description="Disordered" evidence="1">
    <location>
        <begin position="1"/>
        <end position="21"/>
    </location>
</feature>
<dbReference type="Proteomes" id="UP000609651">
    <property type="component" value="Unassembled WGS sequence"/>
</dbReference>